<evidence type="ECO:0000256" key="1">
    <source>
        <dbReference type="SAM" id="MobiDB-lite"/>
    </source>
</evidence>
<dbReference type="PANTHER" id="PTHR34285:SF12">
    <property type="entry name" value="OS09G0491676 PROTEIN"/>
    <property type="match status" value="1"/>
</dbReference>
<feature type="region of interest" description="Disordered" evidence="1">
    <location>
        <begin position="1"/>
        <end position="70"/>
    </location>
</feature>
<reference evidence="2" key="4">
    <citation type="submission" date="2019-03" db="UniProtKB">
        <authorList>
            <consortium name="EnsemblPlants"/>
        </authorList>
    </citation>
    <scope>IDENTIFICATION</scope>
</reference>
<dbReference type="STRING" id="200361.A0A453L4R7"/>
<dbReference type="Gramene" id="AET5Gv20625900.1">
    <property type="protein sequence ID" value="AET5Gv20625900.1"/>
    <property type="gene ID" value="AET5Gv20625900"/>
</dbReference>
<accession>A0A453L4R7</accession>
<reference evidence="3" key="1">
    <citation type="journal article" date="2014" name="Science">
        <title>Ancient hybridizations among the ancestral genomes of bread wheat.</title>
        <authorList>
            <consortium name="International Wheat Genome Sequencing Consortium,"/>
            <person name="Marcussen T."/>
            <person name="Sandve S.R."/>
            <person name="Heier L."/>
            <person name="Spannagl M."/>
            <person name="Pfeifer M."/>
            <person name="Jakobsen K.S."/>
            <person name="Wulff B.B."/>
            <person name="Steuernagel B."/>
            <person name="Mayer K.F."/>
            <person name="Olsen O.A."/>
        </authorList>
    </citation>
    <scope>NUCLEOTIDE SEQUENCE [LARGE SCALE GENOMIC DNA]</scope>
    <source>
        <strain evidence="3">cv. AL8/78</strain>
    </source>
</reference>
<dbReference type="EnsemblPlants" id="AET5Gv20625900.1">
    <property type="protein sequence ID" value="AET5Gv20625900.1"/>
    <property type="gene ID" value="AET5Gv20625900"/>
</dbReference>
<evidence type="ECO:0000313" key="2">
    <source>
        <dbReference type="EnsemblPlants" id="AET5Gv20625900.1"/>
    </source>
</evidence>
<reference evidence="2" key="3">
    <citation type="journal article" date="2017" name="Nature">
        <title>Genome sequence of the progenitor of the wheat D genome Aegilops tauschii.</title>
        <authorList>
            <person name="Luo M.C."/>
            <person name="Gu Y.Q."/>
            <person name="Puiu D."/>
            <person name="Wang H."/>
            <person name="Twardziok S.O."/>
            <person name="Deal K.R."/>
            <person name="Huo N."/>
            <person name="Zhu T."/>
            <person name="Wang L."/>
            <person name="Wang Y."/>
            <person name="McGuire P.E."/>
            <person name="Liu S."/>
            <person name="Long H."/>
            <person name="Ramasamy R.K."/>
            <person name="Rodriguez J.C."/>
            <person name="Van S.L."/>
            <person name="Yuan L."/>
            <person name="Wang Z."/>
            <person name="Xia Z."/>
            <person name="Xiao L."/>
            <person name="Anderson O.D."/>
            <person name="Ouyang S."/>
            <person name="Liang Y."/>
            <person name="Zimin A.V."/>
            <person name="Pertea G."/>
            <person name="Qi P."/>
            <person name="Bennetzen J.L."/>
            <person name="Dai X."/>
            <person name="Dawson M.W."/>
            <person name="Muller H.G."/>
            <person name="Kugler K."/>
            <person name="Rivarola-Duarte L."/>
            <person name="Spannagl M."/>
            <person name="Mayer K.F.X."/>
            <person name="Lu F.H."/>
            <person name="Bevan M.W."/>
            <person name="Leroy P."/>
            <person name="Li P."/>
            <person name="You F.M."/>
            <person name="Sun Q."/>
            <person name="Liu Z."/>
            <person name="Lyons E."/>
            <person name="Wicker T."/>
            <person name="Salzberg S.L."/>
            <person name="Devos K.M."/>
            <person name="Dvorak J."/>
        </authorList>
    </citation>
    <scope>NUCLEOTIDE SEQUENCE [LARGE SCALE GENOMIC DNA]</scope>
    <source>
        <strain evidence="2">cv. AL8/78</strain>
    </source>
</reference>
<dbReference type="PANTHER" id="PTHR34285">
    <property type="entry name" value="OS08G0510800 PROTEIN"/>
    <property type="match status" value="1"/>
</dbReference>
<reference evidence="2" key="5">
    <citation type="journal article" date="2021" name="G3 (Bethesda)">
        <title>Aegilops tauschii genome assembly Aet v5.0 features greater sequence contiguity and improved annotation.</title>
        <authorList>
            <person name="Wang L."/>
            <person name="Zhu T."/>
            <person name="Rodriguez J.C."/>
            <person name="Deal K.R."/>
            <person name="Dubcovsky J."/>
            <person name="McGuire P.E."/>
            <person name="Lux T."/>
            <person name="Spannagl M."/>
            <person name="Mayer K.F.X."/>
            <person name="Baldrich P."/>
            <person name="Meyers B.C."/>
            <person name="Huo N."/>
            <person name="Gu Y.Q."/>
            <person name="Zhou H."/>
            <person name="Devos K.M."/>
            <person name="Bennetzen J.L."/>
            <person name="Unver T."/>
            <person name="Budak H."/>
            <person name="Gulick P.J."/>
            <person name="Galiba G."/>
            <person name="Kalapos B."/>
            <person name="Nelson D.R."/>
            <person name="Li P."/>
            <person name="You F.M."/>
            <person name="Luo M.C."/>
            <person name="Dvorak J."/>
        </authorList>
    </citation>
    <scope>NUCLEOTIDE SEQUENCE [LARGE SCALE GENOMIC DNA]</scope>
    <source>
        <strain evidence="2">cv. AL8/78</strain>
    </source>
</reference>
<feature type="region of interest" description="Disordered" evidence="1">
    <location>
        <begin position="289"/>
        <end position="313"/>
    </location>
</feature>
<organism evidence="2 3">
    <name type="scientific">Aegilops tauschii subsp. strangulata</name>
    <name type="common">Goatgrass</name>
    <dbReference type="NCBI Taxonomy" id="200361"/>
    <lineage>
        <taxon>Eukaryota</taxon>
        <taxon>Viridiplantae</taxon>
        <taxon>Streptophyta</taxon>
        <taxon>Embryophyta</taxon>
        <taxon>Tracheophyta</taxon>
        <taxon>Spermatophyta</taxon>
        <taxon>Magnoliopsida</taxon>
        <taxon>Liliopsida</taxon>
        <taxon>Poales</taxon>
        <taxon>Poaceae</taxon>
        <taxon>BOP clade</taxon>
        <taxon>Pooideae</taxon>
        <taxon>Triticodae</taxon>
        <taxon>Triticeae</taxon>
        <taxon>Triticinae</taxon>
        <taxon>Aegilops</taxon>
    </lineage>
</organism>
<protein>
    <submittedName>
        <fullName evidence="2">Uncharacterized protein</fullName>
    </submittedName>
</protein>
<dbReference type="AlphaFoldDB" id="A0A453L4R7"/>
<feature type="region of interest" description="Disordered" evidence="1">
    <location>
        <begin position="352"/>
        <end position="405"/>
    </location>
</feature>
<feature type="compositionally biased region" description="Basic and acidic residues" evidence="1">
    <location>
        <begin position="394"/>
        <end position="405"/>
    </location>
</feature>
<sequence length="405" mass="43932">RDPCPRFPSPPAVQIPPVHRDPSLPIPESRRSRRPRTLTLATTTTHHEGLHQVPRRRPAAAARQGAHRRARAAVPLGRLGRRRDAEDLRFDLSTAFPSGPGLRLSYRPNDPLQPFALSIRTGLGALGSPVRAPLALSAEFNLLSSNPPAFSLLFKPRLGDFSLANSVRSPPFPDTPALPPPHKLADLANGDDHDHEGHKEFSLNGNGFAADVTAAGTTGGGVGMLLSGMRLTTRSMLPLWNRASLRFQWGLRVPPELKAALADDGYGRKAGSLAVSKLPLLVMNKITIEHTPRRHPKSEEDKKGKSAPVAQGEEFSLMKRQLEALNDESIMLRHTVEGLRAEIGVSRAISVPSKGDARRMPATSPPLQNPFPVKPDLHGNGKELVASGPNDASEELKKALEARRK</sequence>
<keyword evidence="3" id="KW-1185">Reference proteome</keyword>
<dbReference type="Proteomes" id="UP000015105">
    <property type="component" value="Chromosome 5D"/>
</dbReference>
<feature type="compositionally biased region" description="Pro residues" evidence="1">
    <location>
        <begin position="1"/>
        <end position="14"/>
    </location>
</feature>
<feature type="compositionally biased region" description="Pro residues" evidence="1">
    <location>
        <begin position="363"/>
        <end position="373"/>
    </location>
</feature>
<evidence type="ECO:0000313" key="3">
    <source>
        <dbReference type="Proteomes" id="UP000015105"/>
    </source>
</evidence>
<proteinExistence type="predicted"/>
<feature type="compositionally biased region" description="Basic and acidic residues" evidence="1">
    <location>
        <begin position="289"/>
        <end position="304"/>
    </location>
</feature>
<reference evidence="3" key="2">
    <citation type="journal article" date="2017" name="Nat. Plants">
        <title>The Aegilops tauschii genome reveals multiple impacts of transposons.</title>
        <authorList>
            <person name="Zhao G."/>
            <person name="Zou C."/>
            <person name="Li K."/>
            <person name="Wang K."/>
            <person name="Li T."/>
            <person name="Gao L."/>
            <person name="Zhang X."/>
            <person name="Wang H."/>
            <person name="Yang Z."/>
            <person name="Liu X."/>
            <person name="Jiang W."/>
            <person name="Mao L."/>
            <person name="Kong X."/>
            <person name="Jiao Y."/>
            <person name="Jia J."/>
        </authorList>
    </citation>
    <scope>NUCLEOTIDE SEQUENCE [LARGE SCALE GENOMIC DNA]</scope>
    <source>
        <strain evidence="3">cv. AL8/78</strain>
    </source>
</reference>
<name>A0A453L4R7_AEGTS</name>